<dbReference type="FunFam" id="3.30.70.270:FF:000001">
    <property type="entry name" value="Diguanylate cyclase domain protein"/>
    <property type="match status" value="1"/>
</dbReference>
<accession>A0A557R2T9</accession>
<feature type="domain" description="PAC" evidence="4">
    <location>
        <begin position="102"/>
        <end position="159"/>
    </location>
</feature>
<dbReference type="SUPFAM" id="SSF55785">
    <property type="entry name" value="PYP-like sensor domain (PAS domain)"/>
    <property type="match status" value="1"/>
</dbReference>
<keyword evidence="7" id="KW-1185">Reference proteome</keyword>
<dbReference type="PANTHER" id="PTHR45138">
    <property type="entry name" value="REGULATORY COMPONENTS OF SENSORY TRANSDUCTION SYSTEM"/>
    <property type="match status" value="1"/>
</dbReference>
<dbReference type="SMART" id="SM00091">
    <property type="entry name" value="PAS"/>
    <property type="match status" value="1"/>
</dbReference>
<proteinExistence type="predicted"/>
<dbReference type="Pfam" id="PF00990">
    <property type="entry name" value="GGDEF"/>
    <property type="match status" value="1"/>
</dbReference>
<evidence type="ECO:0000313" key="7">
    <source>
        <dbReference type="Proteomes" id="UP000319502"/>
    </source>
</evidence>
<dbReference type="AlphaFoldDB" id="A0A557R2T9"/>
<dbReference type="GO" id="GO:0052621">
    <property type="term" value="F:diguanylate cyclase activity"/>
    <property type="evidence" value="ECO:0007669"/>
    <property type="project" value="UniProtKB-EC"/>
</dbReference>
<dbReference type="PROSITE" id="PS50112">
    <property type="entry name" value="PAS"/>
    <property type="match status" value="1"/>
</dbReference>
<dbReference type="Gene3D" id="3.30.450.20">
    <property type="entry name" value="PAS domain"/>
    <property type="match status" value="1"/>
</dbReference>
<evidence type="ECO:0000259" key="4">
    <source>
        <dbReference type="PROSITE" id="PS50113"/>
    </source>
</evidence>
<comment type="catalytic activity">
    <reaction evidence="2">
        <text>2 GTP = 3',3'-c-di-GMP + 2 diphosphate</text>
        <dbReference type="Rhea" id="RHEA:24898"/>
        <dbReference type="ChEBI" id="CHEBI:33019"/>
        <dbReference type="ChEBI" id="CHEBI:37565"/>
        <dbReference type="ChEBI" id="CHEBI:58805"/>
        <dbReference type="EC" id="2.7.7.65"/>
    </reaction>
</comment>
<dbReference type="NCBIfam" id="TIGR00229">
    <property type="entry name" value="sensory_box"/>
    <property type="match status" value="1"/>
</dbReference>
<dbReference type="InterPro" id="IPR000014">
    <property type="entry name" value="PAS"/>
</dbReference>
<organism evidence="6 7">
    <name type="scientific">Denitromonas halophila</name>
    <dbReference type="NCBI Taxonomy" id="1629404"/>
    <lineage>
        <taxon>Bacteria</taxon>
        <taxon>Pseudomonadati</taxon>
        <taxon>Pseudomonadota</taxon>
        <taxon>Betaproteobacteria</taxon>
        <taxon>Rhodocyclales</taxon>
        <taxon>Zoogloeaceae</taxon>
        <taxon>Denitromonas</taxon>
    </lineage>
</organism>
<dbReference type="EMBL" id="VMNK01000002">
    <property type="protein sequence ID" value="TVO59473.1"/>
    <property type="molecule type" value="Genomic_DNA"/>
</dbReference>
<dbReference type="InterPro" id="IPR029787">
    <property type="entry name" value="Nucleotide_cyclase"/>
</dbReference>
<dbReference type="InterPro" id="IPR035965">
    <property type="entry name" value="PAS-like_dom_sf"/>
</dbReference>
<dbReference type="Proteomes" id="UP000319502">
    <property type="component" value="Unassembled WGS sequence"/>
</dbReference>
<evidence type="ECO:0000259" key="5">
    <source>
        <dbReference type="PROSITE" id="PS50887"/>
    </source>
</evidence>
<dbReference type="Gene3D" id="3.30.70.270">
    <property type="match status" value="1"/>
</dbReference>
<dbReference type="GO" id="GO:0006355">
    <property type="term" value="P:regulation of DNA-templated transcription"/>
    <property type="evidence" value="ECO:0007669"/>
    <property type="project" value="InterPro"/>
</dbReference>
<evidence type="ECO:0000256" key="1">
    <source>
        <dbReference type="ARBA" id="ARBA00012528"/>
    </source>
</evidence>
<dbReference type="PROSITE" id="PS50113">
    <property type="entry name" value="PAC"/>
    <property type="match status" value="1"/>
</dbReference>
<dbReference type="SMART" id="SM00267">
    <property type="entry name" value="GGDEF"/>
    <property type="match status" value="1"/>
</dbReference>
<dbReference type="CDD" id="cd01949">
    <property type="entry name" value="GGDEF"/>
    <property type="match status" value="1"/>
</dbReference>
<gene>
    <name evidence="6" type="ORF">FHP91_01820</name>
</gene>
<dbReference type="OrthoDB" id="9813903at2"/>
<dbReference type="InterPro" id="IPR000700">
    <property type="entry name" value="PAS-assoc_C"/>
</dbReference>
<protein>
    <recommendedName>
        <fullName evidence="1">diguanylate cyclase</fullName>
        <ecNumber evidence="1">2.7.7.65</ecNumber>
    </recommendedName>
</protein>
<dbReference type="PANTHER" id="PTHR45138:SF9">
    <property type="entry name" value="DIGUANYLATE CYCLASE DGCM-RELATED"/>
    <property type="match status" value="1"/>
</dbReference>
<feature type="domain" description="PAS" evidence="3">
    <location>
        <begin position="17"/>
        <end position="61"/>
    </location>
</feature>
<dbReference type="GO" id="GO:0005886">
    <property type="term" value="C:plasma membrane"/>
    <property type="evidence" value="ECO:0007669"/>
    <property type="project" value="TreeGrafter"/>
</dbReference>
<dbReference type="InterPro" id="IPR043128">
    <property type="entry name" value="Rev_trsase/Diguanyl_cyclase"/>
</dbReference>
<dbReference type="GO" id="GO:1902201">
    <property type="term" value="P:negative regulation of bacterial-type flagellum-dependent cell motility"/>
    <property type="evidence" value="ECO:0007669"/>
    <property type="project" value="TreeGrafter"/>
</dbReference>
<dbReference type="InterPro" id="IPR013767">
    <property type="entry name" value="PAS_fold"/>
</dbReference>
<dbReference type="RefSeq" id="WP_144307982.1">
    <property type="nucleotide sequence ID" value="NZ_VMNK01000002.1"/>
</dbReference>
<evidence type="ECO:0000259" key="3">
    <source>
        <dbReference type="PROSITE" id="PS50112"/>
    </source>
</evidence>
<comment type="caution">
    <text evidence="6">The sequence shown here is derived from an EMBL/GenBank/DDBJ whole genome shotgun (WGS) entry which is preliminary data.</text>
</comment>
<evidence type="ECO:0000313" key="6">
    <source>
        <dbReference type="EMBL" id="TVO59473.1"/>
    </source>
</evidence>
<dbReference type="InterPro" id="IPR000160">
    <property type="entry name" value="GGDEF_dom"/>
</dbReference>
<dbReference type="GO" id="GO:0043709">
    <property type="term" value="P:cell adhesion involved in single-species biofilm formation"/>
    <property type="evidence" value="ECO:0007669"/>
    <property type="project" value="TreeGrafter"/>
</dbReference>
<dbReference type="Pfam" id="PF00989">
    <property type="entry name" value="PAS"/>
    <property type="match status" value="1"/>
</dbReference>
<reference evidence="6 7" key="1">
    <citation type="submission" date="2019-07" db="EMBL/GenBank/DDBJ databases">
        <title>The pathways for chlorine oxyanion respiration interact through the shared metabolite chlorate.</title>
        <authorList>
            <person name="Barnum T.P."/>
            <person name="Cheng Y."/>
            <person name="Hill K.A."/>
            <person name="Lucas L.N."/>
            <person name="Carlson H.K."/>
            <person name="Coates J.D."/>
        </authorList>
    </citation>
    <scope>NUCLEOTIDE SEQUENCE [LARGE SCALE GENOMIC DNA]</scope>
    <source>
        <strain evidence="6 7">SFB-3</strain>
    </source>
</reference>
<sequence length="332" mass="35612">MTQRTPRPGEVDAAVADQSFAIALMQHLVVPTFVLDADGKVSIWNRACERLTGVPASEVLGTHDHGFAFYDDPRPCLADLIAQGRTAEIEGFYAAYDIDSSSQLGFHVENWCRMPRAGTRLYLAVDAGPIYDEAGHLVAVVETLRDMTVQKEAQIQLEQLASKDSLTGLANRRAFDERLAAEWRRCQRGGQMLSIIMMDVDHFKAYNDTYGHPQGDACLRSVASVLAGVAARTGDLAARYGGEEFVVVLPGTNAAGARVVAERIRTAISALNIPHVRSSVAEHVTVSLGTASADPSKLAANALLMAADQALYSAKSAGRNRVKTASDLVSGA</sequence>
<dbReference type="EC" id="2.7.7.65" evidence="1"/>
<dbReference type="CDD" id="cd00130">
    <property type="entry name" value="PAS"/>
    <property type="match status" value="1"/>
</dbReference>
<dbReference type="NCBIfam" id="TIGR00254">
    <property type="entry name" value="GGDEF"/>
    <property type="match status" value="1"/>
</dbReference>
<dbReference type="InterPro" id="IPR050469">
    <property type="entry name" value="Diguanylate_Cyclase"/>
</dbReference>
<feature type="domain" description="GGDEF" evidence="5">
    <location>
        <begin position="191"/>
        <end position="327"/>
    </location>
</feature>
<dbReference type="SUPFAM" id="SSF55073">
    <property type="entry name" value="Nucleotide cyclase"/>
    <property type="match status" value="1"/>
</dbReference>
<dbReference type="PROSITE" id="PS50887">
    <property type="entry name" value="GGDEF"/>
    <property type="match status" value="1"/>
</dbReference>
<name>A0A557R2T9_9RHOO</name>
<evidence type="ECO:0000256" key="2">
    <source>
        <dbReference type="ARBA" id="ARBA00034247"/>
    </source>
</evidence>